<feature type="domain" description="VOC" evidence="2">
    <location>
        <begin position="20"/>
        <end position="149"/>
    </location>
</feature>
<dbReference type="STRING" id="441960.B6QI49"/>
<dbReference type="InterPro" id="IPR050383">
    <property type="entry name" value="GlyoxalaseI/FosfomycinResist"/>
</dbReference>
<name>B6QI49_TALMQ</name>
<accession>B6QI49</accession>
<comment type="similarity">
    <text evidence="1">Belongs to the glyoxalase I family.</text>
</comment>
<dbReference type="SUPFAM" id="SSF54593">
    <property type="entry name" value="Glyoxalase/Bleomycin resistance protein/Dihydroxybiphenyl dioxygenase"/>
    <property type="match status" value="1"/>
</dbReference>
<gene>
    <name evidence="3" type="ORF">PMAA_096410</name>
</gene>
<dbReference type="HOGENOM" id="CLU_046006_4_3_1"/>
<dbReference type="EMBL" id="DS995902">
    <property type="protein sequence ID" value="EEA23044.1"/>
    <property type="molecule type" value="Genomic_DNA"/>
</dbReference>
<evidence type="ECO:0000313" key="4">
    <source>
        <dbReference type="Proteomes" id="UP000001294"/>
    </source>
</evidence>
<evidence type="ECO:0000313" key="3">
    <source>
        <dbReference type="EMBL" id="EEA23044.1"/>
    </source>
</evidence>
<dbReference type="Pfam" id="PF00903">
    <property type="entry name" value="Glyoxalase"/>
    <property type="match status" value="1"/>
</dbReference>
<protein>
    <recommendedName>
        <fullName evidence="2">VOC domain-containing protein</fullName>
    </recommendedName>
</protein>
<reference evidence="4" key="1">
    <citation type="journal article" date="2015" name="Genome Announc.">
        <title>Genome sequence of the AIDS-associated pathogen Penicillium marneffei (ATCC18224) and its near taxonomic relative Talaromyces stipitatus (ATCC10500).</title>
        <authorList>
            <person name="Nierman W.C."/>
            <person name="Fedorova-Abrams N.D."/>
            <person name="Andrianopoulos A."/>
        </authorList>
    </citation>
    <scope>NUCLEOTIDE SEQUENCE [LARGE SCALE GENOMIC DNA]</scope>
    <source>
        <strain evidence="4">ATCC 18224 / CBS 334.59 / QM 7333</strain>
    </source>
</reference>
<dbReference type="InterPro" id="IPR029068">
    <property type="entry name" value="Glyas_Bleomycin-R_OHBP_Dase"/>
</dbReference>
<dbReference type="PANTHER" id="PTHR21366">
    <property type="entry name" value="GLYOXALASE FAMILY PROTEIN"/>
    <property type="match status" value="1"/>
</dbReference>
<evidence type="ECO:0000259" key="2">
    <source>
        <dbReference type="PROSITE" id="PS51819"/>
    </source>
</evidence>
<organism evidence="3 4">
    <name type="scientific">Talaromyces marneffei (strain ATCC 18224 / CBS 334.59 / QM 7333)</name>
    <name type="common">Penicillium marneffei</name>
    <dbReference type="NCBI Taxonomy" id="441960"/>
    <lineage>
        <taxon>Eukaryota</taxon>
        <taxon>Fungi</taxon>
        <taxon>Dikarya</taxon>
        <taxon>Ascomycota</taxon>
        <taxon>Pezizomycotina</taxon>
        <taxon>Eurotiomycetes</taxon>
        <taxon>Eurotiomycetidae</taxon>
        <taxon>Eurotiales</taxon>
        <taxon>Trichocomaceae</taxon>
        <taxon>Talaromyces</taxon>
        <taxon>Talaromyces sect. Talaromyces</taxon>
    </lineage>
</organism>
<evidence type="ECO:0000256" key="1">
    <source>
        <dbReference type="ARBA" id="ARBA00010363"/>
    </source>
</evidence>
<dbReference type="PhylomeDB" id="B6QI49"/>
<proteinExistence type="inferred from homology"/>
<dbReference type="OrthoDB" id="5371818at2759"/>
<dbReference type="PROSITE" id="PS51819">
    <property type="entry name" value="VOC"/>
    <property type="match status" value="1"/>
</dbReference>
<keyword evidence="4" id="KW-1185">Reference proteome</keyword>
<dbReference type="VEuPathDB" id="FungiDB:PMAA_096410"/>
<dbReference type="Proteomes" id="UP000001294">
    <property type="component" value="Unassembled WGS sequence"/>
</dbReference>
<dbReference type="InterPro" id="IPR004360">
    <property type="entry name" value="Glyas_Fos-R_dOase_dom"/>
</dbReference>
<dbReference type="AlphaFoldDB" id="B6QI49"/>
<dbReference type="PANTHER" id="PTHR21366:SF14">
    <property type="entry name" value="GLYOXALASE DOMAIN-CONTAINING PROTEIN 5"/>
    <property type="match status" value="1"/>
</dbReference>
<dbReference type="InterPro" id="IPR037523">
    <property type="entry name" value="VOC_core"/>
</dbReference>
<dbReference type="Gene3D" id="3.10.180.10">
    <property type="entry name" value="2,3-Dihydroxybiphenyl 1,2-Dioxygenase, domain 1"/>
    <property type="match status" value="1"/>
</dbReference>
<sequence length="151" mass="16062">MASTTSTTVPSTPPICTLSSLDHLVLTVKSIPTSISFYTQVLGMAHQSFTSPSDPTSTPRHALLFGSQKINLHQAGNEFEPKAVTALPGTADLCFLTEEDVGVVLGRLKEKGIEVLEGGKVVKRTGARSALRSVYVRDPDGNLIEISNPTV</sequence>
<dbReference type="CDD" id="cd07253">
    <property type="entry name" value="GLOD5"/>
    <property type="match status" value="1"/>
</dbReference>